<proteinExistence type="predicted"/>
<gene>
    <name evidence="1" type="ORF">SE17_14065</name>
</gene>
<keyword evidence="2" id="KW-1185">Reference proteome</keyword>
<reference evidence="1 2" key="1">
    <citation type="submission" date="2015-09" db="EMBL/GenBank/DDBJ databases">
        <title>Draft genome sequence of Kouleothrix aurantiaca JCM 19913.</title>
        <authorList>
            <person name="Hemp J."/>
        </authorList>
    </citation>
    <scope>NUCLEOTIDE SEQUENCE [LARGE SCALE GENOMIC DNA]</scope>
    <source>
        <strain evidence="1 2">COM-B</strain>
    </source>
</reference>
<organism evidence="1 2">
    <name type="scientific">Kouleothrix aurantiaca</name>
    <dbReference type="NCBI Taxonomy" id="186479"/>
    <lineage>
        <taxon>Bacteria</taxon>
        <taxon>Bacillati</taxon>
        <taxon>Chloroflexota</taxon>
        <taxon>Chloroflexia</taxon>
        <taxon>Chloroflexales</taxon>
        <taxon>Roseiflexineae</taxon>
        <taxon>Roseiflexaceae</taxon>
        <taxon>Kouleothrix</taxon>
    </lineage>
</organism>
<dbReference type="Proteomes" id="UP000050509">
    <property type="component" value="Unassembled WGS sequence"/>
</dbReference>
<dbReference type="EMBL" id="LJCR01000466">
    <property type="protein sequence ID" value="KPV52675.1"/>
    <property type="molecule type" value="Genomic_DNA"/>
</dbReference>
<name>A0A0P9HDK2_9CHLR</name>
<sequence>MLEEERAQFRHEALAFVEFDQIGSDEGCARVGGGTGPISVGGTLGEARPRQVADERAILLDDGVVRDPGWERGGGLFERAGRLGVDRRTGRLAPEGSAEALERGGKIE</sequence>
<comment type="caution">
    <text evidence="1">The sequence shown here is derived from an EMBL/GenBank/DDBJ whole genome shotgun (WGS) entry which is preliminary data.</text>
</comment>
<evidence type="ECO:0000313" key="1">
    <source>
        <dbReference type="EMBL" id="KPV52675.1"/>
    </source>
</evidence>
<evidence type="ECO:0000313" key="2">
    <source>
        <dbReference type="Proteomes" id="UP000050509"/>
    </source>
</evidence>
<protein>
    <submittedName>
        <fullName evidence="1">Uncharacterized protein</fullName>
    </submittedName>
</protein>
<accession>A0A0P9HDK2</accession>
<dbReference type="AlphaFoldDB" id="A0A0P9HDK2"/>